<gene>
    <name evidence="1" type="ORF">AB5J55_43925</name>
</gene>
<organism evidence="1">
    <name type="scientific">Streptomyces sp. R11</name>
    <dbReference type="NCBI Taxonomy" id="3238625"/>
    <lineage>
        <taxon>Bacteria</taxon>
        <taxon>Bacillati</taxon>
        <taxon>Actinomycetota</taxon>
        <taxon>Actinomycetes</taxon>
        <taxon>Kitasatosporales</taxon>
        <taxon>Streptomycetaceae</taxon>
        <taxon>Streptomyces</taxon>
    </lineage>
</organism>
<reference evidence="1" key="1">
    <citation type="submission" date="2024-07" db="EMBL/GenBank/DDBJ databases">
        <authorList>
            <person name="Yu S.T."/>
        </authorList>
    </citation>
    <scope>NUCLEOTIDE SEQUENCE</scope>
    <source>
        <strain evidence="1">R11</strain>
    </source>
</reference>
<protein>
    <submittedName>
        <fullName evidence="1">Uncharacterized protein</fullName>
    </submittedName>
</protein>
<evidence type="ECO:0000313" key="1">
    <source>
        <dbReference type="EMBL" id="XDQ16033.1"/>
    </source>
</evidence>
<sequence>MSAAPRSERREPQRAARWLRQDAGGVEDSLGWQLQQFLTDKSG</sequence>
<dbReference type="RefSeq" id="WP_369275957.1">
    <property type="nucleotide sequence ID" value="NZ_CP163432.1"/>
</dbReference>
<dbReference type="AlphaFoldDB" id="A0AB39NC40"/>
<accession>A0AB39NC40</accession>
<proteinExistence type="predicted"/>
<name>A0AB39NC40_9ACTN</name>
<dbReference type="EMBL" id="CP163432">
    <property type="protein sequence ID" value="XDQ16033.1"/>
    <property type="molecule type" value="Genomic_DNA"/>
</dbReference>